<proteinExistence type="predicted"/>
<reference evidence="2" key="2">
    <citation type="journal article" date="2017" name="Nat. Plants">
        <title>The Aegilops tauschii genome reveals multiple impacts of transposons.</title>
        <authorList>
            <person name="Zhao G."/>
            <person name="Zou C."/>
            <person name="Li K."/>
            <person name="Wang K."/>
            <person name="Li T."/>
            <person name="Gao L."/>
            <person name="Zhang X."/>
            <person name="Wang H."/>
            <person name="Yang Z."/>
            <person name="Liu X."/>
            <person name="Jiang W."/>
            <person name="Mao L."/>
            <person name="Kong X."/>
            <person name="Jiao Y."/>
            <person name="Jia J."/>
        </authorList>
    </citation>
    <scope>NUCLEOTIDE SEQUENCE [LARGE SCALE GENOMIC DNA]</scope>
    <source>
        <strain evidence="2">cv. AL8/78</strain>
    </source>
</reference>
<protein>
    <submittedName>
        <fullName evidence="1">Uncharacterized protein</fullName>
    </submittedName>
</protein>
<reference evidence="2" key="1">
    <citation type="journal article" date="2014" name="Science">
        <title>Ancient hybridizations among the ancestral genomes of bread wheat.</title>
        <authorList>
            <consortium name="International Wheat Genome Sequencing Consortium,"/>
            <person name="Marcussen T."/>
            <person name="Sandve S.R."/>
            <person name="Heier L."/>
            <person name="Spannagl M."/>
            <person name="Pfeifer M."/>
            <person name="Jakobsen K.S."/>
            <person name="Wulff B.B."/>
            <person name="Steuernagel B."/>
            <person name="Mayer K.F."/>
            <person name="Olsen O.A."/>
        </authorList>
    </citation>
    <scope>NUCLEOTIDE SEQUENCE [LARGE SCALE GENOMIC DNA]</scope>
    <source>
        <strain evidence="2">cv. AL8/78</strain>
    </source>
</reference>
<evidence type="ECO:0000313" key="1">
    <source>
        <dbReference type="EnsemblPlants" id="AET4Gv20244400.1"/>
    </source>
</evidence>
<name>A0A453HNB5_AEGTS</name>
<evidence type="ECO:0000313" key="2">
    <source>
        <dbReference type="Proteomes" id="UP000015105"/>
    </source>
</evidence>
<reference evidence="1" key="4">
    <citation type="submission" date="2019-03" db="UniProtKB">
        <authorList>
            <consortium name="EnsemblPlants"/>
        </authorList>
    </citation>
    <scope>IDENTIFICATION</scope>
</reference>
<accession>A0A453HNB5</accession>
<dbReference type="Proteomes" id="UP000015105">
    <property type="component" value="Chromosome 4D"/>
</dbReference>
<reference evidence="1" key="5">
    <citation type="journal article" date="2021" name="G3 (Bethesda)">
        <title>Aegilops tauschii genome assembly Aet v5.0 features greater sequence contiguity and improved annotation.</title>
        <authorList>
            <person name="Wang L."/>
            <person name="Zhu T."/>
            <person name="Rodriguez J.C."/>
            <person name="Deal K.R."/>
            <person name="Dubcovsky J."/>
            <person name="McGuire P.E."/>
            <person name="Lux T."/>
            <person name="Spannagl M."/>
            <person name="Mayer K.F.X."/>
            <person name="Baldrich P."/>
            <person name="Meyers B.C."/>
            <person name="Huo N."/>
            <person name="Gu Y.Q."/>
            <person name="Zhou H."/>
            <person name="Devos K.M."/>
            <person name="Bennetzen J.L."/>
            <person name="Unver T."/>
            <person name="Budak H."/>
            <person name="Gulick P.J."/>
            <person name="Galiba G."/>
            <person name="Kalapos B."/>
            <person name="Nelson D.R."/>
            <person name="Li P."/>
            <person name="You F.M."/>
            <person name="Luo M.C."/>
            <person name="Dvorak J."/>
        </authorList>
    </citation>
    <scope>NUCLEOTIDE SEQUENCE [LARGE SCALE GENOMIC DNA]</scope>
    <source>
        <strain evidence="1">cv. AL8/78</strain>
    </source>
</reference>
<organism evidence="1 2">
    <name type="scientific">Aegilops tauschii subsp. strangulata</name>
    <name type="common">Goatgrass</name>
    <dbReference type="NCBI Taxonomy" id="200361"/>
    <lineage>
        <taxon>Eukaryota</taxon>
        <taxon>Viridiplantae</taxon>
        <taxon>Streptophyta</taxon>
        <taxon>Embryophyta</taxon>
        <taxon>Tracheophyta</taxon>
        <taxon>Spermatophyta</taxon>
        <taxon>Magnoliopsida</taxon>
        <taxon>Liliopsida</taxon>
        <taxon>Poales</taxon>
        <taxon>Poaceae</taxon>
        <taxon>BOP clade</taxon>
        <taxon>Pooideae</taxon>
        <taxon>Triticodae</taxon>
        <taxon>Triticeae</taxon>
        <taxon>Triticinae</taxon>
        <taxon>Aegilops</taxon>
    </lineage>
</organism>
<dbReference type="EnsemblPlants" id="AET4Gv20244400.1">
    <property type="protein sequence ID" value="AET4Gv20244400.1"/>
    <property type="gene ID" value="AET4Gv20244400"/>
</dbReference>
<dbReference type="Gramene" id="AET4Gv20244400.1">
    <property type="protein sequence ID" value="AET4Gv20244400.1"/>
    <property type="gene ID" value="AET4Gv20244400"/>
</dbReference>
<keyword evidence="2" id="KW-1185">Reference proteome</keyword>
<reference evidence="1" key="3">
    <citation type="journal article" date="2017" name="Nature">
        <title>Genome sequence of the progenitor of the wheat D genome Aegilops tauschii.</title>
        <authorList>
            <person name="Luo M.C."/>
            <person name="Gu Y.Q."/>
            <person name="Puiu D."/>
            <person name="Wang H."/>
            <person name="Twardziok S.O."/>
            <person name="Deal K.R."/>
            <person name="Huo N."/>
            <person name="Zhu T."/>
            <person name="Wang L."/>
            <person name="Wang Y."/>
            <person name="McGuire P.E."/>
            <person name="Liu S."/>
            <person name="Long H."/>
            <person name="Ramasamy R.K."/>
            <person name="Rodriguez J.C."/>
            <person name="Van S.L."/>
            <person name="Yuan L."/>
            <person name="Wang Z."/>
            <person name="Xia Z."/>
            <person name="Xiao L."/>
            <person name="Anderson O.D."/>
            <person name="Ouyang S."/>
            <person name="Liang Y."/>
            <person name="Zimin A.V."/>
            <person name="Pertea G."/>
            <person name="Qi P."/>
            <person name="Bennetzen J.L."/>
            <person name="Dai X."/>
            <person name="Dawson M.W."/>
            <person name="Muller H.G."/>
            <person name="Kugler K."/>
            <person name="Rivarola-Duarte L."/>
            <person name="Spannagl M."/>
            <person name="Mayer K.F.X."/>
            <person name="Lu F.H."/>
            <person name="Bevan M.W."/>
            <person name="Leroy P."/>
            <person name="Li P."/>
            <person name="You F.M."/>
            <person name="Sun Q."/>
            <person name="Liu Z."/>
            <person name="Lyons E."/>
            <person name="Wicker T."/>
            <person name="Salzberg S.L."/>
            <person name="Devos K.M."/>
            <person name="Dvorak J."/>
        </authorList>
    </citation>
    <scope>NUCLEOTIDE SEQUENCE [LARGE SCALE GENOMIC DNA]</scope>
    <source>
        <strain evidence="1">cv. AL8/78</strain>
    </source>
</reference>
<dbReference type="AlphaFoldDB" id="A0A453HNB5"/>
<sequence length="72" mass="8356">PSLLFDSRKRRTTRLVEPDSVFLKKEGKQNRVKMIWFTPSSCAKDLTISEGTGATFLFNFHSRVSIYFHALF</sequence>